<accession>A0A367JRS2</accession>
<dbReference type="Pfam" id="PF21704">
    <property type="entry name" value="POLH-Rev1_HhH"/>
    <property type="match status" value="1"/>
</dbReference>
<evidence type="ECO:0000256" key="6">
    <source>
        <dbReference type="ARBA" id="ARBA00022833"/>
    </source>
</evidence>
<dbReference type="InterPro" id="IPR001126">
    <property type="entry name" value="UmuC"/>
</dbReference>
<evidence type="ECO:0000256" key="7">
    <source>
        <dbReference type="ARBA" id="ARBA00023204"/>
    </source>
</evidence>
<dbReference type="GO" id="GO:0042276">
    <property type="term" value="P:error-prone translesion synthesis"/>
    <property type="evidence" value="ECO:0007669"/>
    <property type="project" value="TreeGrafter"/>
</dbReference>
<dbReference type="Pfam" id="PF00817">
    <property type="entry name" value="IMS"/>
    <property type="match status" value="1"/>
</dbReference>
<evidence type="ECO:0000256" key="8">
    <source>
        <dbReference type="ARBA" id="ARBA00023242"/>
    </source>
</evidence>
<dbReference type="GO" id="GO:0003684">
    <property type="term" value="F:damaged DNA binding"/>
    <property type="evidence" value="ECO:0007669"/>
    <property type="project" value="InterPro"/>
</dbReference>
<dbReference type="PROSITE" id="PS51907">
    <property type="entry name" value="ZF_UBZ3"/>
    <property type="match status" value="1"/>
</dbReference>
<dbReference type="InterPro" id="IPR043502">
    <property type="entry name" value="DNA/RNA_pol_sf"/>
</dbReference>
<dbReference type="InterPro" id="IPR017961">
    <property type="entry name" value="DNA_pol_Y-fam_little_finger"/>
</dbReference>
<dbReference type="Gene3D" id="3.30.1490.100">
    <property type="entry name" value="DNA polymerase, Y-family, little finger domain"/>
    <property type="match status" value="1"/>
</dbReference>
<dbReference type="InterPro" id="IPR052230">
    <property type="entry name" value="DNA_polymerase_eta"/>
</dbReference>
<comment type="caution">
    <text evidence="13">The sequence shown here is derived from an EMBL/GenBank/DDBJ whole genome shotgun (WGS) entry which is preliminary data.</text>
</comment>
<feature type="domain" description="UmuC" evidence="11">
    <location>
        <begin position="40"/>
        <end position="313"/>
    </location>
</feature>
<proteinExistence type="predicted"/>
<dbReference type="EMBL" id="PJQL01000797">
    <property type="protein sequence ID" value="RCH92662.1"/>
    <property type="molecule type" value="Genomic_DNA"/>
</dbReference>
<dbReference type="SUPFAM" id="SSF56672">
    <property type="entry name" value="DNA/RNA polymerases"/>
    <property type="match status" value="1"/>
</dbReference>
<evidence type="ECO:0000256" key="5">
    <source>
        <dbReference type="ARBA" id="ARBA00022771"/>
    </source>
</evidence>
<dbReference type="STRING" id="86630.A0A367JRS2"/>
<keyword evidence="5" id="KW-0863">Zinc-finger</keyword>
<evidence type="ECO:0000256" key="1">
    <source>
        <dbReference type="ARBA" id="ARBA00004123"/>
    </source>
</evidence>
<dbReference type="PANTHER" id="PTHR45873:SF1">
    <property type="entry name" value="DNA POLYMERASE ETA"/>
    <property type="match status" value="1"/>
</dbReference>
<evidence type="ECO:0000256" key="4">
    <source>
        <dbReference type="ARBA" id="ARBA00022763"/>
    </source>
</evidence>
<dbReference type="InterPro" id="IPR043128">
    <property type="entry name" value="Rev_trsase/Diguanyl_cyclase"/>
</dbReference>
<keyword evidence="14" id="KW-1185">Reference proteome</keyword>
<dbReference type="PANTHER" id="PTHR45873">
    <property type="entry name" value="DNA POLYMERASE ETA"/>
    <property type="match status" value="1"/>
</dbReference>
<feature type="compositionally biased region" description="Basic and acidic residues" evidence="10">
    <location>
        <begin position="572"/>
        <end position="582"/>
    </location>
</feature>
<dbReference type="GO" id="GO:0070987">
    <property type="term" value="P:error-free translesion synthesis"/>
    <property type="evidence" value="ECO:0007669"/>
    <property type="project" value="UniProtKB-ARBA"/>
</dbReference>
<evidence type="ECO:0000256" key="10">
    <source>
        <dbReference type="SAM" id="MobiDB-lite"/>
    </source>
</evidence>
<dbReference type="SUPFAM" id="SSF100879">
    <property type="entry name" value="Lesion bypass DNA polymerase (Y-family), little finger domain"/>
    <property type="match status" value="1"/>
</dbReference>
<dbReference type="GO" id="GO:0035861">
    <property type="term" value="C:site of double-strand break"/>
    <property type="evidence" value="ECO:0007669"/>
    <property type="project" value="TreeGrafter"/>
</dbReference>
<dbReference type="GO" id="GO:0006281">
    <property type="term" value="P:DNA repair"/>
    <property type="evidence" value="ECO:0007669"/>
    <property type="project" value="UniProtKB-KW"/>
</dbReference>
<dbReference type="FunFam" id="3.40.1170.60:FF:000008">
    <property type="entry name" value="DNA polymerase eta subunit"/>
    <property type="match status" value="1"/>
</dbReference>
<dbReference type="InterPro" id="IPR036775">
    <property type="entry name" value="DNA_pol_Y-fam_lit_finger_sf"/>
</dbReference>
<comment type="subcellular location">
    <subcellularLocation>
        <location evidence="1">Nucleus</location>
    </subcellularLocation>
</comment>
<dbReference type="InterPro" id="IPR041298">
    <property type="entry name" value="UBZ3"/>
</dbReference>
<dbReference type="GO" id="GO:0005634">
    <property type="term" value="C:nucleus"/>
    <property type="evidence" value="ECO:0007669"/>
    <property type="project" value="UniProtKB-SubCell"/>
</dbReference>
<keyword evidence="4" id="KW-0227">DNA damage</keyword>
<name>A0A367JRS2_RHIAZ</name>
<evidence type="ECO:0000256" key="2">
    <source>
        <dbReference type="ARBA" id="ARBA00022679"/>
    </source>
</evidence>
<dbReference type="GO" id="GO:0003887">
    <property type="term" value="F:DNA-directed DNA polymerase activity"/>
    <property type="evidence" value="ECO:0007669"/>
    <property type="project" value="UniProtKB-KW"/>
</dbReference>
<evidence type="ECO:0000259" key="12">
    <source>
        <dbReference type="PROSITE" id="PS51907"/>
    </source>
</evidence>
<keyword evidence="13" id="KW-0239">DNA-directed DNA polymerase</keyword>
<reference evidence="13 14" key="1">
    <citation type="journal article" date="2018" name="G3 (Bethesda)">
        <title>Phylogenetic and Phylogenomic Definition of Rhizopus Species.</title>
        <authorList>
            <person name="Gryganskyi A.P."/>
            <person name="Golan J."/>
            <person name="Dolatabadi S."/>
            <person name="Mondo S."/>
            <person name="Robb S."/>
            <person name="Idnurm A."/>
            <person name="Muszewska A."/>
            <person name="Steczkiewicz K."/>
            <person name="Masonjones S."/>
            <person name="Liao H.L."/>
            <person name="Gajdeczka M.T."/>
            <person name="Anike F."/>
            <person name="Vuek A."/>
            <person name="Anishchenko I.M."/>
            <person name="Voigt K."/>
            <person name="de Hoog G.S."/>
            <person name="Smith M.E."/>
            <person name="Heitman J."/>
            <person name="Vilgalys R."/>
            <person name="Stajich J.E."/>
        </authorList>
    </citation>
    <scope>NUCLEOTIDE SEQUENCE [LARGE SCALE GENOMIC DNA]</scope>
    <source>
        <strain evidence="13 14">CBS 357.93</strain>
    </source>
</reference>
<dbReference type="Pfam" id="PF18439">
    <property type="entry name" value="zf_UBZ"/>
    <property type="match status" value="1"/>
</dbReference>
<keyword evidence="8" id="KW-0539">Nucleus</keyword>
<protein>
    <recommendedName>
        <fullName evidence="9">DNA polymerase eta</fullName>
    </recommendedName>
</protein>
<evidence type="ECO:0000256" key="3">
    <source>
        <dbReference type="ARBA" id="ARBA00022723"/>
    </source>
</evidence>
<sequence length="589" mass="67219">MACPCNKDSCKCSAASCNCGQNCTCNDCGAKHSDACACKDCFYCQVEQVRLGISSDVPTAVQQWQNLIAVNYPARKAGIDRHCTVAKAKELCPEIKLIHVPTYAANEIEPQYRENPNRATHKVSLDPYRTASLNIFKIFHKYCDKIQKIGLDEAFMDVTSTVNQRLVEYIDCHPELLDRLDDDACDLDLDWDQVGIAIESKEEEERRQLEVDGSHWSKATWRDLQLYFGAELAAKIRHEIYTTLQYTCSAGIAHYKSVAKLCSSKNKPNKQVYLHILVSLLFIHLVDIKTVLRDSAALYFMEQVPFTKIRNLGGKLGSEVESSLSIDKASDLWKYTIEELQRKFGDSTGRYLYNISRGVDNEEIIPMKAPKSIMAAKQFNPAVENIQEMDRWFSILAIELRNRVLKNYEEFNTWPKTFTLQYASIPYLSFRSKAMGSISREEMKDHENIAKKLEKVFKSVGSPMPCSGLQFSASNFIQGASQSRSIHQFFNKIPKSSNESSVSSPTCSKPTYDKSRTVAPLWDQDIDESLEYLCDKCHKKVLLVNIDEHTDYHFALDIQRQVNQELNQSKKRANDDTQESNKKNKFFFS</sequence>
<dbReference type="AlphaFoldDB" id="A0A367JRS2"/>
<dbReference type="GO" id="GO:0008270">
    <property type="term" value="F:zinc ion binding"/>
    <property type="evidence" value="ECO:0007669"/>
    <property type="project" value="UniProtKB-KW"/>
</dbReference>
<dbReference type="GO" id="GO:0005657">
    <property type="term" value="C:replication fork"/>
    <property type="evidence" value="ECO:0007669"/>
    <property type="project" value="TreeGrafter"/>
</dbReference>
<dbReference type="Pfam" id="PF11799">
    <property type="entry name" value="IMS_C"/>
    <property type="match status" value="1"/>
</dbReference>
<dbReference type="Gene3D" id="3.30.70.270">
    <property type="match status" value="1"/>
</dbReference>
<feature type="domain" description="UBZ3-type" evidence="12">
    <location>
        <begin position="527"/>
        <end position="561"/>
    </location>
</feature>
<keyword evidence="2" id="KW-0808">Transferase</keyword>
<dbReference type="PIRSF" id="PIRSF036603">
    <property type="entry name" value="DPol_eta"/>
    <property type="match status" value="1"/>
</dbReference>
<evidence type="ECO:0000313" key="13">
    <source>
        <dbReference type="EMBL" id="RCH92662.1"/>
    </source>
</evidence>
<dbReference type="OrthoDB" id="5723at2759"/>
<dbReference type="PROSITE" id="PS50173">
    <property type="entry name" value="UMUC"/>
    <property type="match status" value="1"/>
</dbReference>
<organism evidence="13 14">
    <name type="scientific">Rhizopus azygosporus</name>
    <name type="common">Rhizopus microsporus var. azygosporus</name>
    <dbReference type="NCBI Taxonomy" id="86630"/>
    <lineage>
        <taxon>Eukaryota</taxon>
        <taxon>Fungi</taxon>
        <taxon>Fungi incertae sedis</taxon>
        <taxon>Mucoromycota</taxon>
        <taxon>Mucoromycotina</taxon>
        <taxon>Mucoromycetes</taxon>
        <taxon>Mucorales</taxon>
        <taxon>Mucorineae</taxon>
        <taxon>Rhizopodaceae</taxon>
        <taxon>Rhizopus</taxon>
    </lineage>
</organism>
<dbReference type="Gene3D" id="3.40.1170.60">
    <property type="match status" value="1"/>
</dbReference>
<feature type="region of interest" description="Disordered" evidence="10">
    <location>
        <begin position="567"/>
        <end position="589"/>
    </location>
</feature>
<dbReference type="Gene3D" id="1.10.150.20">
    <property type="entry name" value="5' to 3' exonuclease, C-terminal subdomain"/>
    <property type="match status" value="1"/>
</dbReference>
<keyword evidence="7" id="KW-0234">DNA repair</keyword>
<dbReference type="GO" id="GO:0007064">
    <property type="term" value="P:mitotic sister chromatid cohesion"/>
    <property type="evidence" value="ECO:0007669"/>
    <property type="project" value="UniProtKB-ARBA"/>
</dbReference>
<evidence type="ECO:0000256" key="9">
    <source>
        <dbReference type="ARBA" id="ARBA00044975"/>
    </source>
</evidence>
<dbReference type="FunFam" id="1.10.150.20:FF:000014">
    <property type="entry name" value="Polymerase (DNA directed), eta"/>
    <property type="match status" value="1"/>
</dbReference>
<evidence type="ECO:0000259" key="11">
    <source>
        <dbReference type="PROSITE" id="PS50173"/>
    </source>
</evidence>
<keyword evidence="3" id="KW-0479">Metal-binding</keyword>
<gene>
    <name evidence="13" type="primary">RAD30_2</name>
    <name evidence="13" type="ORF">CU097_010804</name>
</gene>
<keyword evidence="13" id="KW-0548">Nucleotidyltransferase</keyword>
<keyword evidence="6" id="KW-0862">Zinc</keyword>
<dbReference type="Proteomes" id="UP000252139">
    <property type="component" value="Unassembled WGS sequence"/>
</dbReference>
<evidence type="ECO:0000313" key="14">
    <source>
        <dbReference type="Proteomes" id="UP000252139"/>
    </source>
</evidence>
<dbReference type="GO" id="GO:0009314">
    <property type="term" value="P:response to radiation"/>
    <property type="evidence" value="ECO:0007669"/>
    <property type="project" value="TreeGrafter"/>
</dbReference>